<evidence type="ECO:0000313" key="14">
    <source>
        <dbReference type="EMBL" id="ATB69515.1"/>
    </source>
</evidence>
<keyword evidence="11 12" id="KW-0472">Membrane</keyword>
<feature type="transmembrane region" description="Helical" evidence="12">
    <location>
        <begin position="124"/>
        <end position="146"/>
    </location>
</feature>
<dbReference type="InterPro" id="IPR016174">
    <property type="entry name" value="Di-haem_cyt_TM"/>
</dbReference>
<evidence type="ECO:0000256" key="9">
    <source>
        <dbReference type="ARBA" id="ARBA00022989"/>
    </source>
</evidence>
<reference evidence="15" key="1">
    <citation type="submission" date="2017-09" db="EMBL/GenBank/DDBJ databases">
        <title>The complete genome of Sulfurospirillum sp. JPD-1.</title>
        <authorList>
            <person name="Goris T."/>
        </authorList>
    </citation>
    <scope>NUCLEOTIDE SEQUENCE [LARGE SCALE GENOMIC DNA]</scope>
    <source>
        <strain evidence="15">JPD-1</strain>
    </source>
</reference>
<dbReference type="Proteomes" id="UP000217349">
    <property type="component" value="Chromosome"/>
</dbReference>
<feature type="transmembrane region" description="Helical" evidence="12">
    <location>
        <begin position="178"/>
        <end position="198"/>
    </location>
</feature>
<dbReference type="PANTHER" id="PTHR30485">
    <property type="entry name" value="NI/FE-HYDROGENASE 1 B-TYPE CYTOCHROME SUBUNIT"/>
    <property type="match status" value="1"/>
</dbReference>
<accession>A0A290HDM0</accession>
<evidence type="ECO:0000256" key="12">
    <source>
        <dbReference type="SAM" id="Phobius"/>
    </source>
</evidence>
<keyword evidence="4" id="KW-1003">Cell membrane</keyword>
<evidence type="ECO:0000256" key="1">
    <source>
        <dbReference type="ARBA" id="ARBA00004651"/>
    </source>
</evidence>
<evidence type="ECO:0000256" key="8">
    <source>
        <dbReference type="ARBA" id="ARBA00022982"/>
    </source>
</evidence>
<dbReference type="PRINTS" id="PR00161">
    <property type="entry name" value="NIHGNASECYTB"/>
</dbReference>
<dbReference type="PANTHER" id="PTHR30485:SF0">
    <property type="entry name" value="NI_FE-HYDROGENASE 1 B-TYPE CYTOCHROME SUBUNIT-RELATED"/>
    <property type="match status" value="1"/>
</dbReference>
<dbReference type="InterPro" id="IPR011577">
    <property type="entry name" value="Cyt_b561_bac/Ni-Hgenase"/>
</dbReference>
<keyword evidence="10" id="KW-0408">Iron</keyword>
<dbReference type="GO" id="GO:0020037">
    <property type="term" value="F:heme binding"/>
    <property type="evidence" value="ECO:0007669"/>
    <property type="project" value="TreeGrafter"/>
</dbReference>
<keyword evidence="7" id="KW-0479">Metal-binding</keyword>
<dbReference type="RefSeq" id="WP_096046577.1">
    <property type="nucleotide sequence ID" value="NZ_CP023275.1"/>
</dbReference>
<protein>
    <submittedName>
        <fullName evidence="14">Membrane-bound NiFe hydrogenase, cytochrome b subunit</fullName>
    </submittedName>
</protein>
<feature type="transmembrane region" description="Helical" evidence="12">
    <location>
        <begin position="21"/>
        <end position="41"/>
    </location>
</feature>
<evidence type="ECO:0000259" key="13">
    <source>
        <dbReference type="Pfam" id="PF01292"/>
    </source>
</evidence>
<evidence type="ECO:0000256" key="10">
    <source>
        <dbReference type="ARBA" id="ARBA00023004"/>
    </source>
</evidence>
<keyword evidence="3" id="KW-0813">Transport</keyword>
<feature type="transmembrane region" description="Helical" evidence="12">
    <location>
        <begin position="61"/>
        <end position="79"/>
    </location>
</feature>
<dbReference type="InterPro" id="IPR051542">
    <property type="entry name" value="Hydrogenase_cytochrome"/>
</dbReference>
<dbReference type="PROSITE" id="PS00882">
    <property type="entry name" value="NI_HGENASE_CYTB_1"/>
    <property type="match status" value="1"/>
</dbReference>
<dbReference type="AlphaFoldDB" id="A0A290HDM0"/>
<gene>
    <name evidence="14" type="ORF">SJPD1_1405</name>
</gene>
<evidence type="ECO:0000256" key="11">
    <source>
        <dbReference type="ARBA" id="ARBA00023136"/>
    </source>
</evidence>
<comment type="subcellular location">
    <subcellularLocation>
        <location evidence="1">Cell membrane</location>
        <topology evidence="1">Multi-pass membrane protein</topology>
    </subcellularLocation>
</comment>
<keyword evidence="5" id="KW-0349">Heme</keyword>
<comment type="similarity">
    <text evidence="2">Belongs to the HupC/HyaC/HydC family.</text>
</comment>
<dbReference type="EMBL" id="CP023275">
    <property type="protein sequence ID" value="ATB69515.1"/>
    <property type="molecule type" value="Genomic_DNA"/>
</dbReference>
<sequence length="225" mass="26117">MKRDIEFEFSAGLRWTHWLRAIAIFVLTVTGFYLAYVFIAPESSDEPILFLNAKFRMWHEIAGFLLIAITLYKTYLFCLDGISSKERVSFVDFVSPKVWFQQLKYYLFMGEHPHLKGVYNPLQFIAYVGLYAMIFIISLTGLILYVNCYQGGGIGLFLYDYMRPIEAMMGGLAMVREIHHIVMWGILIFLPIHIYMAIFNSIMGKEGSLDAIFSGYKFLKHDPKH</sequence>
<keyword evidence="9 12" id="KW-1133">Transmembrane helix</keyword>
<evidence type="ECO:0000256" key="3">
    <source>
        <dbReference type="ARBA" id="ARBA00022448"/>
    </source>
</evidence>
<dbReference type="GO" id="GO:0005886">
    <property type="term" value="C:plasma membrane"/>
    <property type="evidence" value="ECO:0007669"/>
    <property type="project" value="UniProtKB-SubCell"/>
</dbReference>
<dbReference type="OrthoDB" id="197262at2"/>
<keyword evidence="6 12" id="KW-0812">Transmembrane</keyword>
<name>A0A290HDM0_9BACT</name>
<dbReference type="SUPFAM" id="SSF81342">
    <property type="entry name" value="Transmembrane di-heme cytochromes"/>
    <property type="match status" value="1"/>
</dbReference>
<dbReference type="GO" id="GO:0022904">
    <property type="term" value="P:respiratory electron transport chain"/>
    <property type="evidence" value="ECO:0007669"/>
    <property type="project" value="InterPro"/>
</dbReference>
<dbReference type="Gene3D" id="1.20.950.20">
    <property type="entry name" value="Transmembrane di-heme cytochromes, Chain C"/>
    <property type="match status" value="1"/>
</dbReference>
<evidence type="ECO:0000256" key="7">
    <source>
        <dbReference type="ARBA" id="ARBA00022723"/>
    </source>
</evidence>
<evidence type="ECO:0000256" key="6">
    <source>
        <dbReference type="ARBA" id="ARBA00022692"/>
    </source>
</evidence>
<evidence type="ECO:0000256" key="5">
    <source>
        <dbReference type="ARBA" id="ARBA00022617"/>
    </source>
</evidence>
<evidence type="ECO:0000256" key="2">
    <source>
        <dbReference type="ARBA" id="ARBA00008622"/>
    </source>
</evidence>
<dbReference type="GO" id="GO:0005506">
    <property type="term" value="F:iron ion binding"/>
    <property type="evidence" value="ECO:0007669"/>
    <property type="project" value="InterPro"/>
</dbReference>
<dbReference type="NCBIfam" id="TIGR02125">
    <property type="entry name" value="CytB-hydogenase"/>
    <property type="match status" value="1"/>
</dbReference>
<dbReference type="InterPro" id="IPR000516">
    <property type="entry name" value="Ni-dep_Hydgase_cyt-B"/>
</dbReference>
<evidence type="ECO:0000256" key="4">
    <source>
        <dbReference type="ARBA" id="ARBA00022475"/>
    </source>
</evidence>
<evidence type="ECO:0000313" key="15">
    <source>
        <dbReference type="Proteomes" id="UP000217349"/>
    </source>
</evidence>
<feature type="domain" description="Cytochrome b561 bacterial/Ni-hydrogenase" evidence="13">
    <location>
        <begin position="9"/>
        <end position="215"/>
    </location>
</feature>
<dbReference type="KEGG" id="sulj:SJPD1_1405"/>
<keyword evidence="8" id="KW-0249">Electron transport</keyword>
<organism evidence="14 15">
    <name type="scientific">Sulfurospirillum diekertiae</name>
    <dbReference type="NCBI Taxonomy" id="1854492"/>
    <lineage>
        <taxon>Bacteria</taxon>
        <taxon>Pseudomonadati</taxon>
        <taxon>Campylobacterota</taxon>
        <taxon>Epsilonproteobacteria</taxon>
        <taxon>Campylobacterales</taxon>
        <taxon>Sulfurospirillaceae</taxon>
        <taxon>Sulfurospirillum</taxon>
    </lineage>
</organism>
<dbReference type="Pfam" id="PF01292">
    <property type="entry name" value="Ni_hydr_CYTB"/>
    <property type="match status" value="1"/>
</dbReference>
<dbReference type="GO" id="GO:0009055">
    <property type="term" value="F:electron transfer activity"/>
    <property type="evidence" value="ECO:0007669"/>
    <property type="project" value="InterPro"/>
</dbReference>
<proteinExistence type="inferred from homology"/>